<accession>A0AA87ZPN0</accession>
<protein>
    <submittedName>
        <fullName evidence="1">Uncharacterized protein</fullName>
    </submittedName>
</protein>
<dbReference type="AlphaFoldDB" id="A0AA87ZPN0"/>
<dbReference type="Proteomes" id="UP001187192">
    <property type="component" value="Unassembled WGS sequence"/>
</dbReference>
<comment type="caution">
    <text evidence="1">The sequence shown here is derived from an EMBL/GenBank/DDBJ whole genome shotgun (WGS) entry which is preliminary data.</text>
</comment>
<organism evidence="1 2">
    <name type="scientific">Ficus carica</name>
    <name type="common">Common fig</name>
    <dbReference type="NCBI Taxonomy" id="3494"/>
    <lineage>
        <taxon>Eukaryota</taxon>
        <taxon>Viridiplantae</taxon>
        <taxon>Streptophyta</taxon>
        <taxon>Embryophyta</taxon>
        <taxon>Tracheophyta</taxon>
        <taxon>Spermatophyta</taxon>
        <taxon>Magnoliopsida</taxon>
        <taxon>eudicotyledons</taxon>
        <taxon>Gunneridae</taxon>
        <taxon>Pentapetalae</taxon>
        <taxon>rosids</taxon>
        <taxon>fabids</taxon>
        <taxon>Rosales</taxon>
        <taxon>Moraceae</taxon>
        <taxon>Ficeae</taxon>
        <taxon>Ficus</taxon>
    </lineage>
</organism>
<evidence type="ECO:0000313" key="2">
    <source>
        <dbReference type="Proteomes" id="UP001187192"/>
    </source>
</evidence>
<dbReference type="EMBL" id="BTGU01000006">
    <property type="protein sequence ID" value="GMN37175.1"/>
    <property type="molecule type" value="Genomic_DNA"/>
</dbReference>
<reference evidence="1" key="1">
    <citation type="submission" date="2023-07" db="EMBL/GenBank/DDBJ databases">
        <title>draft genome sequence of fig (Ficus carica).</title>
        <authorList>
            <person name="Takahashi T."/>
            <person name="Nishimura K."/>
        </authorList>
    </citation>
    <scope>NUCLEOTIDE SEQUENCE</scope>
</reference>
<evidence type="ECO:0000313" key="1">
    <source>
        <dbReference type="EMBL" id="GMN37175.1"/>
    </source>
</evidence>
<dbReference type="Gramene" id="FCD_00005663-RA">
    <property type="protein sequence ID" value="FCD_00005663-RA:cds"/>
    <property type="gene ID" value="FCD_00005663"/>
</dbReference>
<gene>
    <name evidence="1" type="ORF">TIFTF001_006610</name>
</gene>
<proteinExistence type="predicted"/>
<sequence length="100" mass="11825">MCPFLLRRPLRHSHLFPPFPYPPFSRTATVTKRSVLCLHFLTRFRPNRQRARSESRTRHAVPAAAVERHQLDCYHGVQWLMNSKYLEELGLIAFTEFFGL</sequence>
<keyword evidence="2" id="KW-1185">Reference proteome</keyword>
<name>A0AA87ZPN0_FICCA</name>